<proteinExistence type="predicted"/>
<dbReference type="EMBL" id="JAGQHR010000142">
    <property type="protein sequence ID" value="MCA9727302.1"/>
    <property type="molecule type" value="Genomic_DNA"/>
</dbReference>
<comment type="caution">
    <text evidence="1">The sequence shown here is derived from an EMBL/GenBank/DDBJ whole genome shotgun (WGS) entry which is preliminary data.</text>
</comment>
<dbReference type="AlphaFoldDB" id="A0A956RPC5"/>
<evidence type="ECO:0008006" key="3">
    <source>
        <dbReference type="Google" id="ProtNLM"/>
    </source>
</evidence>
<evidence type="ECO:0000313" key="2">
    <source>
        <dbReference type="Proteomes" id="UP000697710"/>
    </source>
</evidence>
<protein>
    <recommendedName>
        <fullName evidence="3">HEAT repeat domain-containing protein</fullName>
    </recommendedName>
</protein>
<accession>A0A956RPC5</accession>
<sequence length="365" mass="38771">TFRDLQASDERVQAHIDGLVVGGSAAWDLLQEGFGSDIAGEEFLAAVVALDGGSKQARGVLRDVLLAAKEPRAPLIHALGLTLAADADSFLDELGRGAQPALTAMLLDAMTLRGRTVPDLRTLLEHEDLSIVSVALRTTVSSRAEAAVPLVKNLAGRIGPHRNDALVTLAAFDPSLARRQARERFRAGDTDAALAQVLALTGDAGDTEIVSEMAGSAESALARAGVAALGTLGDPAGVRMLLRSLESADQADMASVSLRRIFGAALPWDDLLASSENVADEDGQASPEAPVLDAKAVAAWWSRESKRFPAGTRLRSGEPFAPRAPRPETPLAFRAEEIFEYVTADRARRWLDTRDWASRQVSQLG</sequence>
<organism evidence="1 2">
    <name type="scientific">Eiseniibacteriota bacterium</name>
    <dbReference type="NCBI Taxonomy" id="2212470"/>
    <lineage>
        <taxon>Bacteria</taxon>
        <taxon>Candidatus Eiseniibacteriota</taxon>
    </lineage>
</organism>
<evidence type="ECO:0000313" key="1">
    <source>
        <dbReference type="EMBL" id="MCA9727302.1"/>
    </source>
</evidence>
<feature type="non-terminal residue" evidence="1">
    <location>
        <position position="1"/>
    </location>
</feature>
<reference evidence="1" key="1">
    <citation type="submission" date="2020-04" db="EMBL/GenBank/DDBJ databases">
        <authorList>
            <person name="Zhang T."/>
        </authorList>
    </citation>
    <scope>NUCLEOTIDE SEQUENCE</scope>
    <source>
        <strain evidence="1">HKST-UBA01</strain>
    </source>
</reference>
<dbReference type="Proteomes" id="UP000697710">
    <property type="component" value="Unassembled WGS sequence"/>
</dbReference>
<gene>
    <name evidence="1" type="ORF">KC729_06430</name>
</gene>
<reference evidence="1" key="2">
    <citation type="journal article" date="2021" name="Microbiome">
        <title>Successional dynamics and alternative stable states in a saline activated sludge microbial community over 9 years.</title>
        <authorList>
            <person name="Wang Y."/>
            <person name="Ye J."/>
            <person name="Ju F."/>
            <person name="Liu L."/>
            <person name="Boyd J.A."/>
            <person name="Deng Y."/>
            <person name="Parks D.H."/>
            <person name="Jiang X."/>
            <person name="Yin X."/>
            <person name="Woodcroft B.J."/>
            <person name="Tyson G.W."/>
            <person name="Hugenholtz P."/>
            <person name="Polz M.F."/>
            <person name="Zhang T."/>
        </authorList>
    </citation>
    <scope>NUCLEOTIDE SEQUENCE</scope>
    <source>
        <strain evidence="1">HKST-UBA01</strain>
    </source>
</reference>
<name>A0A956RPC5_UNCEI</name>